<accession>A0A6L8XV64</accession>
<keyword evidence="5" id="KW-1185">Reference proteome</keyword>
<dbReference type="SUPFAM" id="SSF47413">
    <property type="entry name" value="lambda repressor-like DNA-binding domains"/>
    <property type="match status" value="1"/>
</dbReference>
<dbReference type="CDD" id="cd00093">
    <property type="entry name" value="HTH_XRE"/>
    <property type="match status" value="1"/>
</dbReference>
<dbReference type="InterPro" id="IPR001387">
    <property type="entry name" value="Cro/C1-type_HTH"/>
</dbReference>
<reference evidence="2 4" key="1">
    <citation type="journal article" date="2019" name="Nat. Med.">
        <title>A library of human gut bacterial isolates paired with longitudinal multiomics data enables mechanistic microbiome research.</title>
        <authorList>
            <person name="Poyet M."/>
            <person name="Groussin M."/>
            <person name="Gibbons S.M."/>
            <person name="Avila-Pacheco J."/>
            <person name="Jiang X."/>
            <person name="Kearney S.M."/>
            <person name="Perrotta A.R."/>
            <person name="Berdy B."/>
            <person name="Zhao S."/>
            <person name="Lieberman T.D."/>
            <person name="Swanson P.K."/>
            <person name="Smith M."/>
            <person name="Roesemann S."/>
            <person name="Alexander J.E."/>
            <person name="Rich S.A."/>
            <person name="Livny J."/>
            <person name="Vlamakis H."/>
            <person name="Clish C."/>
            <person name="Bullock K."/>
            <person name="Deik A."/>
            <person name="Scott J."/>
            <person name="Pierce K.A."/>
            <person name="Xavier R.J."/>
            <person name="Alm E.J."/>
        </authorList>
    </citation>
    <scope>NUCLEOTIDE SEQUENCE [LARGE SCALE GENOMIC DNA]</scope>
    <source>
        <strain evidence="2 4">BIOML-A12</strain>
    </source>
</reference>
<dbReference type="Gene3D" id="1.10.260.40">
    <property type="entry name" value="lambda repressor-like DNA-binding domains"/>
    <property type="match status" value="1"/>
</dbReference>
<dbReference type="EMBL" id="JAAIPF010000022">
    <property type="protein sequence ID" value="NSF74173.1"/>
    <property type="molecule type" value="Genomic_DNA"/>
</dbReference>
<feature type="domain" description="HTH cro/C1-type" evidence="1">
    <location>
        <begin position="14"/>
        <end position="69"/>
    </location>
</feature>
<organism evidence="2 4">
    <name type="scientific">Blautia wexlerae</name>
    <dbReference type="NCBI Taxonomy" id="418240"/>
    <lineage>
        <taxon>Bacteria</taxon>
        <taxon>Bacillati</taxon>
        <taxon>Bacillota</taxon>
        <taxon>Clostridia</taxon>
        <taxon>Lachnospirales</taxon>
        <taxon>Lachnospiraceae</taxon>
        <taxon>Blautia</taxon>
    </lineage>
</organism>
<comment type="caution">
    <text evidence="2">The sequence shown here is derived from an EMBL/GenBank/DDBJ whole genome shotgun (WGS) entry which is preliminary data.</text>
</comment>
<dbReference type="Proteomes" id="UP000822152">
    <property type="component" value="Unassembled WGS sequence"/>
</dbReference>
<name>A0A6L8XV64_9FIRM</name>
<dbReference type="PROSITE" id="PS50943">
    <property type="entry name" value="HTH_CROC1"/>
    <property type="match status" value="1"/>
</dbReference>
<dbReference type="SMART" id="SM00530">
    <property type="entry name" value="HTH_XRE"/>
    <property type="match status" value="1"/>
</dbReference>
<dbReference type="InterPro" id="IPR010982">
    <property type="entry name" value="Lambda_DNA-bd_dom_sf"/>
</dbReference>
<proteinExistence type="predicted"/>
<evidence type="ECO:0000259" key="1">
    <source>
        <dbReference type="PROSITE" id="PS50943"/>
    </source>
</evidence>
<evidence type="ECO:0000313" key="2">
    <source>
        <dbReference type="EMBL" id="MZS89886.1"/>
    </source>
</evidence>
<protein>
    <submittedName>
        <fullName evidence="2">Helix-turn-helix domain-containing protein</fullName>
    </submittedName>
    <submittedName>
        <fullName evidence="3">Helix-turn-helix transcriptional regulator</fullName>
    </submittedName>
</protein>
<reference evidence="3" key="3">
    <citation type="submission" date="2020-02" db="EMBL/GenBank/DDBJ databases">
        <authorList>
            <person name="Littmann E."/>
            <person name="Sorbara M."/>
        </authorList>
    </citation>
    <scope>NUCLEOTIDE SEQUENCE</scope>
    <source>
        <strain evidence="3">MSK.20.11</strain>
    </source>
</reference>
<reference evidence="3 5" key="2">
    <citation type="journal article" date="2020" name="Cell Host Microbe">
        <title>Functional and Genomic Variation between Human-Derived Isolates of Lachnospiraceae Reveals Inter- and Intra-Species Diversity.</title>
        <authorList>
            <person name="Sorbara M.T."/>
            <person name="Littmann E.R."/>
            <person name="Fontana E."/>
            <person name="Moody T.U."/>
            <person name="Kohout C.E."/>
            <person name="Gjonbalaj M."/>
            <person name="Eaton V."/>
            <person name="Seok R."/>
            <person name="Leiner I.M."/>
            <person name="Pamer E.G."/>
        </authorList>
    </citation>
    <scope>NUCLEOTIDE SEQUENCE [LARGE SCALE GENOMIC DNA]</scope>
    <source>
        <strain evidence="3 5">MSK.20.11</strain>
    </source>
</reference>
<dbReference type="Proteomes" id="UP000477156">
    <property type="component" value="Unassembled WGS sequence"/>
</dbReference>
<dbReference type="AlphaFoldDB" id="A0A6L8XV64"/>
<sequence length="77" mass="8938">MKVEEDYGYIKIKLEDLIKENEISKNKLAHRAELQRTQLNQYCNGTVTRLDTAVLARICNALDCKVEDLLEYVPPKK</sequence>
<dbReference type="GO" id="GO:0003677">
    <property type="term" value="F:DNA binding"/>
    <property type="evidence" value="ECO:0007669"/>
    <property type="project" value="InterPro"/>
</dbReference>
<evidence type="ECO:0000313" key="4">
    <source>
        <dbReference type="Proteomes" id="UP000477156"/>
    </source>
</evidence>
<dbReference type="RefSeq" id="WP_118420006.1">
    <property type="nucleotide sequence ID" value="NZ_JAAIPF010000022.1"/>
</dbReference>
<dbReference type="EMBL" id="WWVF01000024">
    <property type="protein sequence ID" value="MZS89886.1"/>
    <property type="molecule type" value="Genomic_DNA"/>
</dbReference>
<gene>
    <name evidence="3" type="ORF">G4952_10165</name>
    <name evidence="2" type="ORF">GT712_12600</name>
</gene>
<evidence type="ECO:0000313" key="3">
    <source>
        <dbReference type="EMBL" id="NSF74173.1"/>
    </source>
</evidence>
<dbReference type="Pfam" id="PF13443">
    <property type="entry name" value="HTH_26"/>
    <property type="match status" value="1"/>
</dbReference>
<evidence type="ECO:0000313" key="5">
    <source>
        <dbReference type="Proteomes" id="UP000822152"/>
    </source>
</evidence>